<dbReference type="Proteomes" id="UP000050761">
    <property type="component" value="Unassembled WGS sequence"/>
</dbReference>
<feature type="compositionally biased region" description="Basic residues" evidence="1">
    <location>
        <begin position="181"/>
        <end position="199"/>
    </location>
</feature>
<dbReference type="OrthoDB" id="5876333at2759"/>
<keyword evidence="3" id="KW-1185">Reference proteome</keyword>
<organism evidence="2">
    <name type="scientific">Heligmosomoides polygyrus</name>
    <name type="common">Parasitic roundworm</name>
    <dbReference type="NCBI Taxonomy" id="6339"/>
    <lineage>
        <taxon>Eukaryota</taxon>
        <taxon>Metazoa</taxon>
        <taxon>Ecdysozoa</taxon>
        <taxon>Nematoda</taxon>
        <taxon>Chromadorea</taxon>
        <taxon>Rhabditida</taxon>
        <taxon>Rhabditina</taxon>
        <taxon>Rhabditomorpha</taxon>
        <taxon>Strongyloidea</taxon>
        <taxon>Heligmosomidae</taxon>
        <taxon>Heligmosomoides</taxon>
    </lineage>
</organism>
<evidence type="ECO:0000313" key="3">
    <source>
        <dbReference type="Proteomes" id="UP000050761"/>
    </source>
</evidence>
<dbReference type="EMBL" id="UZAH01033378">
    <property type="protein sequence ID" value="VDP28392.1"/>
    <property type="molecule type" value="Genomic_DNA"/>
</dbReference>
<evidence type="ECO:0000313" key="2">
    <source>
        <dbReference type="EMBL" id="VDP28392.1"/>
    </source>
</evidence>
<accession>A0A3P8BRC6</accession>
<name>A0A3P8BRC6_HELPZ</name>
<dbReference type="WBParaSite" id="HPBE_0002183201-mRNA-1">
    <property type="protein sequence ID" value="HPBE_0002183201-mRNA-1"/>
    <property type="gene ID" value="HPBE_0002183201"/>
</dbReference>
<protein>
    <submittedName>
        <fullName evidence="4">SPATA6 domain-containing protein</fullName>
    </submittedName>
</protein>
<evidence type="ECO:0000313" key="4">
    <source>
        <dbReference type="WBParaSite" id="HPBE_0002183201-mRNA-1"/>
    </source>
</evidence>
<feature type="region of interest" description="Disordered" evidence="1">
    <location>
        <begin position="171"/>
        <end position="214"/>
    </location>
</feature>
<proteinExistence type="predicted"/>
<evidence type="ECO:0000256" key="1">
    <source>
        <dbReference type="SAM" id="MobiDB-lite"/>
    </source>
</evidence>
<reference evidence="2 3" key="1">
    <citation type="submission" date="2018-11" db="EMBL/GenBank/DDBJ databases">
        <authorList>
            <consortium name="Pathogen Informatics"/>
        </authorList>
    </citation>
    <scope>NUCLEOTIDE SEQUENCE [LARGE SCALE GENOMIC DNA]</scope>
</reference>
<reference evidence="4" key="2">
    <citation type="submission" date="2019-09" db="UniProtKB">
        <authorList>
            <consortium name="WormBaseParasite"/>
        </authorList>
    </citation>
    <scope>IDENTIFICATION</scope>
</reference>
<dbReference type="AlphaFoldDB" id="A0A3P8BRC6"/>
<gene>
    <name evidence="2" type="ORF">HPBE_LOCUS21831</name>
</gene>
<sequence length="232" mass="27217">MAENFTPKAIGWLHSFVEEQLPTCPVVLQERIRDLFLRTYKRTASYVFSTPFLKPAMFIDVVVDRREVITSLNLGELKTADMILQLDYPNLRELVWHNANMENFTLDFSSYDMHNITGDVRFASQVNHGEPRLMTPVRTRPLLNEAQIRRTPVMGLRAEARRLSYIKHRQLHRNASSVSRRSIHRGKKGWFRRKPRPQPRRSDGEQESAEPASKNWARSIIRRLSFNKLFKS</sequence>